<dbReference type="InterPro" id="IPR050217">
    <property type="entry name" value="Peroxiredoxin"/>
</dbReference>
<comment type="similarity">
    <text evidence="1">Belongs to the peroxiredoxin family. AhpC/Prx1 subfamily.</text>
</comment>
<feature type="region of interest" description="Disordered" evidence="3">
    <location>
        <begin position="77"/>
        <end position="106"/>
    </location>
</feature>
<dbReference type="GO" id="GO:0045454">
    <property type="term" value="P:cell redox homeostasis"/>
    <property type="evidence" value="ECO:0007669"/>
    <property type="project" value="TreeGrafter"/>
</dbReference>
<dbReference type="GO" id="GO:0006979">
    <property type="term" value="P:response to oxidative stress"/>
    <property type="evidence" value="ECO:0007669"/>
    <property type="project" value="TreeGrafter"/>
</dbReference>
<dbReference type="EMBL" id="UINC01060742">
    <property type="protein sequence ID" value="SVB85570.1"/>
    <property type="molecule type" value="Genomic_DNA"/>
</dbReference>
<evidence type="ECO:0000256" key="3">
    <source>
        <dbReference type="SAM" id="MobiDB-lite"/>
    </source>
</evidence>
<feature type="compositionally biased region" description="Low complexity" evidence="3">
    <location>
        <begin position="96"/>
        <end position="106"/>
    </location>
</feature>
<organism evidence="5">
    <name type="scientific">marine metagenome</name>
    <dbReference type="NCBI Taxonomy" id="408172"/>
    <lineage>
        <taxon>unclassified sequences</taxon>
        <taxon>metagenomes</taxon>
        <taxon>ecological metagenomes</taxon>
    </lineage>
</organism>
<gene>
    <name evidence="5" type="ORF">METZ01_LOCUS238424</name>
</gene>
<evidence type="ECO:0000256" key="2">
    <source>
        <dbReference type="ARBA" id="ARBA00023002"/>
    </source>
</evidence>
<dbReference type="GO" id="GO:0008379">
    <property type="term" value="F:thioredoxin peroxidase activity"/>
    <property type="evidence" value="ECO:0007669"/>
    <property type="project" value="TreeGrafter"/>
</dbReference>
<evidence type="ECO:0000313" key="5">
    <source>
        <dbReference type="EMBL" id="SVB85570.1"/>
    </source>
</evidence>
<dbReference type="GO" id="GO:0042744">
    <property type="term" value="P:hydrogen peroxide catabolic process"/>
    <property type="evidence" value="ECO:0007669"/>
    <property type="project" value="TreeGrafter"/>
</dbReference>
<feature type="domain" description="Peroxiredoxin C-terminal" evidence="4">
    <location>
        <begin position="66"/>
        <end position="100"/>
    </location>
</feature>
<dbReference type="SUPFAM" id="SSF52833">
    <property type="entry name" value="Thioredoxin-like"/>
    <property type="match status" value="1"/>
</dbReference>
<protein>
    <recommendedName>
        <fullName evidence="4">Peroxiredoxin C-terminal domain-containing protein</fullName>
    </recommendedName>
</protein>
<reference evidence="5" key="1">
    <citation type="submission" date="2018-05" db="EMBL/GenBank/DDBJ databases">
        <authorList>
            <person name="Lanie J.A."/>
            <person name="Ng W.-L."/>
            <person name="Kazmierczak K.M."/>
            <person name="Andrzejewski T.M."/>
            <person name="Davidsen T.M."/>
            <person name="Wayne K.J."/>
            <person name="Tettelin H."/>
            <person name="Glass J.I."/>
            <person name="Rusch D."/>
            <person name="Podicherti R."/>
            <person name="Tsui H.-C.T."/>
            <person name="Winkler M.E."/>
        </authorList>
    </citation>
    <scope>NUCLEOTIDE SEQUENCE</scope>
</reference>
<dbReference type="Gene3D" id="3.40.30.10">
    <property type="entry name" value="Glutaredoxin"/>
    <property type="match status" value="1"/>
</dbReference>
<keyword evidence="2" id="KW-0560">Oxidoreductase</keyword>
<dbReference type="PANTHER" id="PTHR10681">
    <property type="entry name" value="THIOREDOXIN PEROXIDASE"/>
    <property type="match status" value="1"/>
</dbReference>
<dbReference type="PANTHER" id="PTHR10681:SF128">
    <property type="entry name" value="THIOREDOXIN-DEPENDENT PEROXIDE REDUCTASE, MITOCHONDRIAL"/>
    <property type="match status" value="1"/>
</dbReference>
<accession>A0A382HE63</accession>
<dbReference type="GO" id="GO:0033554">
    <property type="term" value="P:cellular response to stress"/>
    <property type="evidence" value="ECO:0007669"/>
    <property type="project" value="TreeGrafter"/>
</dbReference>
<sequence length="106" mass="11377">RAFDVLTNATPATVITEEDEVETTVGGAIAVRGSFLIDEEGVVRHAVINDLPLGRNIDEMLRMVDALSHNQEHGEVCPAGWQKGKDAMAESPEGVSSYLSSHSESL</sequence>
<dbReference type="GO" id="GO:0005829">
    <property type="term" value="C:cytosol"/>
    <property type="evidence" value="ECO:0007669"/>
    <property type="project" value="TreeGrafter"/>
</dbReference>
<name>A0A382HE63_9ZZZZ</name>
<evidence type="ECO:0000256" key="1">
    <source>
        <dbReference type="ARBA" id="ARBA00009796"/>
    </source>
</evidence>
<dbReference type="AlphaFoldDB" id="A0A382HE63"/>
<evidence type="ECO:0000259" key="4">
    <source>
        <dbReference type="Pfam" id="PF10417"/>
    </source>
</evidence>
<dbReference type="Pfam" id="PF10417">
    <property type="entry name" value="1-cysPrx_C"/>
    <property type="match status" value="1"/>
</dbReference>
<feature type="non-terminal residue" evidence="5">
    <location>
        <position position="1"/>
    </location>
</feature>
<dbReference type="InterPro" id="IPR036249">
    <property type="entry name" value="Thioredoxin-like_sf"/>
</dbReference>
<dbReference type="InterPro" id="IPR019479">
    <property type="entry name" value="Peroxiredoxin_C"/>
</dbReference>
<proteinExistence type="inferred from homology"/>